<dbReference type="GO" id="GO:0008757">
    <property type="term" value="F:S-adenosylmethionine-dependent methyltransferase activity"/>
    <property type="evidence" value="ECO:0007669"/>
    <property type="project" value="InterPro"/>
</dbReference>
<dbReference type="InterPro" id="IPR013216">
    <property type="entry name" value="Methyltransf_11"/>
</dbReference>
<dbReference type="SUPFAM" id="SSF53335">
    <property type="entry name" value="S-adenosyl-L-methionine-dependent methyltransferases"/>
    <property type="match status" value="1"/>
</dbReference>
<dbReference type="Pfam" id="PF08241">
    <property type="entry name" value="Methyltransf_11"/>
    <property type="match status" value="1"/>
</dbReference>
<dbReference type="PROSITE" id="PS00092">
    <property type="entry name" value="N6_MTASE"/>
    <property type="match status" value="1"/>
</dbReference>
<organism evidence="2">
    <name type="scientific">marine sediment metagenome</name>
    <dbReference type="NCBI Taxonomy" id="412755"/>
    <lineage>
        <taxon>unclassified sequences</taxon>
        <taxon>metagenomes</taxon>
        <taxon>ecological metagenomes</taxon>
    </lineage>
</organism>
<comment type="caution">
    <text evidence="2">The sequence shown here is derived from an EMBL/GenBank/DDBJ whole genome shotgun (WGS) entry which is preliminary data.</text>
</comment>
<dbReference type="AlphaFoldDB" id="A0A0F9RC83"/>
<evidence type="ECO:0000313" key="2">
    <source>
        <dbReference type="EMBL" id="KKN22731.1"/>
    </source>
</evidence>
<reference evidence="2" key="1">
    <citation type="journal article" date="2015" name="Nature">
        <title>Complex archaea that bridge the gap between prokaryotes and eukaryotes.</title>
        <authorList>
            <person name="Spang A."/>
            <person name="Saw J.H."/>
            <person name="Jorgensen S.L."/>
            <person name="Zaremba-Niedzwiedzka K."/>
            <person name="Martijn J."/>
            <person name="Lind A.E."/>
            <person name="van Eijk R."/>
            <person name="Schleper C."/>
            <person name="Guy L."/>
            <person name="Ettema T.J."/>
        </authorList>
    </citation>
    <scope>NUCLEOTIDE SEQUENCE</scope>
</reference>
<evidence type="ECO:0000259" key="1">
    <source>
        <dbReference type="Pfam" id="PF08241"/>
    </source>
</evidence>
<dbReference type="EMBL" id="LAZR01003035">
    <property type="protein sequence ID" value="KKN22731.1"/>
    <property type="molecule type" value="Genomic_DNA"/>
</dbReference>
<name>A0A0F9RC83_9ZZZZ</name>
<proteinExistence type="predicted"/>
<dbReference type="Gene3D" id="3.40.50.150">
    <property type="entry name" value="Vaccinia Virus protein VP39"/>
    <property type="match status" value="1"/>
</dbReference>
<accession>A0A0F9RC83</accession>
<dbReference type="InterPro" id="IPR002052">
    <property type="entry name" value="DNA_methylase_N6_adenine_CS"/>
</dbReference>
<dbReference type="GO" id="GO:0003676">
    <property type="term" value="F:nucleic acid binding"/>
    <property type="evidence" value="ECO:0007669"/>
    <property type="project" value="InterPro"/>
</dbReference>
<gene>
    <name evidence="2" type="ORF">LCGC14_0912330</name>
</gene>
<dbReference type="GO" id="GO:0032259">
    <property type="term" value="P:methylation"/>
    <property type="evidence" value="ECO:0007669"/>
    <property type="project" value="InterPro"/>
</dbReference>
<dbReference type="InterPro" id="IPR029063">
    <property type="entry name" value="SAM-dependent_MTases_sf"/>
</dbReference>
<feature type="domain" description="Methyltransferase type 11" evidence="1">
    <location>
        <begin position="53"/>
        <end position="102"/>
    </location>
</feature>
<protein>
    <recommendedName>
        <fullName evidence="1">Methyltransferase type 11 domain-containing protein</fullName>
    </recommendedName>
</protein>
<sequence>MKKETKLQKCWIWNKTVGDFVKERIKGYSLNVCAGKSDIGDVKIDLDPKKEGVKKSDMNNIPFKDNTFDTVISDPPWKIGFFQRMRPFFECVRVCKLGGRIIYNCTWKPISKCVELEEAVIRTDNNWANVSIIYVFKKIKEIEALTL</sequence>